<comment type="caution">
    <text evidence="2">The sequence shown here is derived from an EMBL/GenBank/DDBJ whole genome shotgun (WGS) entry which is preliminary data.</text>
</comment>
<dbReference type="PRINTS" id="PR00068">
    <property type="entry name" value="CUZNDISMTASE"/>
</dbReference>
<reference evidence="2 3" key="1">
    <citation type="submission" date="2024-05" db="EMBL/GenBank/DDBJ databases">
        <authorList>
            <person name="Wallberg A."/>
        </authorList>
    </citation>
    <scope>NUCLEOTIDE SEQUENCE [LARGE SCALE GENOMIC DNA]</scope>
</reference>
<gene>
    <name evidence="2" type="ORF">MNOR_LOCUS26013</name>
</gene>
<sequence length="224" mass="23951">MFFTSTISTFVVPSPSPRSRLSYHKEAGAVVNIQPGNTDQGVVGGSLNITRHNSGILITGYVTGLTPGKHGFHIHTEGLLTNQCKDAAGHFNPFMKNHASPDDTHRHVGDLGNIVADDSGVAKLYILDSHASLNPKSEAFIGGRGIVIHAGEDDLGRGGDEGSLKTGNAGGRVGCGTIVVQENQPYRAPSHSHNQYQGYAYPSPLHGYPYHYPFGYHSYGSSIW</sequence>
<organism evidence="2 3">
    <name type="scientific">Meganyctiphanes norvegica</name>
    <name type="common">Northern krill</name>
    <name type="synonym">Thysanopoda norvegica</name>
    <dbReference type="NCBI Taxonomy" id="48144"/>
    <lineage>
        <taxon>Eukaryota</taxon>
        <taxon>Metazoa</taxon>
        <taxon>Ecdysozoa</taxon>
        <taxon>Arthropoda</taxon>
        <taxon>Crustacea</taxon>
        <taxon>Multicrustacea</taxon>
        <taxon>Malacostraca</taxon>
        <taxon>Eumalacostraca</taxon>
        <taxon>Eucarida</taxon>
        <taxon>Euphausiacea</taxon>
        <taxon>Euphausiidae</taxon>
        <taxon>Meganyctiphanes</taxon>
    </lineage>
</organism>
<dbReference type="InterPro" id="IPR001424">
    <property type="entry name" value="SOD_Cu_Zn_dom"/>
</dbReference>
<feature type="non-terminal residue" evidence="2">
    <location>
        <position position="224"/>
    </location>
</feature>
<dbReference type="PANTHER" id="PTHR10003">
    <property type="entry name" value="SUPEROXIDE DISMUTASE CU-ZN -RELATED"/>
    <property type="match status" value="1"/>
</dbReference>
<dbReference type="AlphaFoldDB" id="A0AAV2RML5"/>
<proteinExistence type="predicted"/>
<dbReference type="GO" id="GO:0006801">
    <property type="term" value="P:superoxide metabolic process"/>
    <property type="evidence" value="ECO:0007669"/>
    <property type="project" value="InterPro"/>
</dbReference>
<feature type="domain" description="Superoxide dismutase copper/zinc binding" evidence="1">
    <location>
        <begin position="44"/>
        <end position="178"/>
    </location>
</feature>
<evidence type="ECO:0000259" key="1">
    <source>
        <dbReference type="Pfam" id="PF00080"/>
    </source>
</evidence>
<evidence type="ECO:0000313" key="2">
    <source>
        <dbReference type="EMBL" id="CAL4128290.1"/>
    </source>
</evidence>
<dbReference type="SUPFAM" id="SSF49329">
    <property type="entry name" value="Cu,Zn superoxide dismutase-like"/>
    <property type="match status" value="1"/>
</dbReference>
<accession>A0AAV2RML5</accession>
<dbReference type="Proteomes" id="UP001497623">
    <property type="component" value="Unassembled WGS sequence"/>
</dbReference>
<dbReference type="PROSITE" id="PS00332">
    <property type="entry name" value="SOD_CU_ZN_2"/>
    <property type="match status" value="1"/>
</dbReference>
<dbReference type="InterPro" id="IPR024134">
    <property type="entry name" value="SOD_Cu/Zn_/chaperone"/>
</dbReference>
<dbReference type="InterPro" id="IPR036423">
    <property type="entry name" value="SOD-like_Cu/Zn_dom_sf"/>
</dbReference>
<dbReference type="Pfam" id="PF00080">
    <property type="entry name" value="Sod_Cu"/>
    <property type="match status" value="1"/>
</dbReference>
<name>A0AAV2RML5_MEGNR</name>
<keyword evidence="3" id="KW-1185">Reference proteome</keyword>
<protein>
    <recommendedName>
        <fullName evidence="1">Superoxide dismutase copper/zinc binding domain-containing protein</fullName>
    </recommendedName>
</protein>
<dbReference type="Gene3D" id="2.60.40.200">
    <property type="entry name" value="Superoxide dismutase, copper/zinc binding domain"/>
    <property type="match status" value="1"/>
</dbReference>
<dbReference type="CDD" id="cd00305">
    <property type="entry name" value="Cu-Zn_Superoxide_Dismutase"/>
    <property type="match status" value="1"/>
</dbReference>
<evidence type="ECO:0000313" key="3">
    <source>
        <dbReference type="Proteomes" id="UP001497623"/>
    </source>
</evidence>
<dbReference type="InterPro" id="IPR018152">
    <property type="entry name" value="SOD_Cu/Zn_BS"/>
</dbReference>
<dbReference type="EMBL" id="CAXKWB010025490">
    <property type="protein sequence ID" value="CAL4128290.1"/>
    <property type="molecule type" value="Genomic_DNA"/>
</dbReference>
<dbReference type="GO" id="GO:0005507">
    <property type="term" value="F:copper ion binding"/>
    <property type="evidence" value="ECO:0007669"/>
    <property type="project" value="InterPro"/>
</dbReference>